<sequence>MHFIKCYPQPLQLQTLQQALQNSSRRHRLYIAAGLACGVIQYHGNWLEEYWDTSDIYLPADHDGGDVGTDDIPPSNNLYLPWSLNSQYGRSVAADRFYELIRSGSDERTRVRRSEGHGLLADYGSQGH</sequence>
<dbReference type="OrthoDB" id="3565018at2759"/>
<comment type="caution">
    <text evidence="1">The sequence shown here is derived from an EMBL/GenBank/DDBJ whole genome shotgun (WGS) entry which is preliminary data.</text>
</comment>
<evidence type="ECO:0000313" key="2">
    <source>
        <dbReference type="Proteomes" id="UP000654922"/>
    </source>
</evidence>
<dbReference type="AlphaFoldDB" id="A0A8H6UR06"/>
<gene>
    <name evidence="1" type="ORF">CNMCM5623_005675</name>
</gene>
<organism evidence="1 2">
    <name type="scientific">Aspergillus felis</name>
    <dbReference type="NCBI Taxonomy" id="1287682"/>
    <lineage>
        <taxon>Eukaryota</taxon>
        <taxon>Fungi</taxon>
        <taxon>Dikarya</taxon>
        <taxon>Ascomycota</taxon>
        <taxon>Pezizomycotina</taxon>
        <taxon>Eurotiomycetes</taxon>
        <taxon>Eurotiomycetidae</taxon>
        <taxon>Eurotiales</taxon>
        <taxon>Aspergillaceae</taxon>
        <taxon>Aspergillus</taxon>
        <taxon>Aspergillus subgen. Fumigati</taxon>
    </lineage>
</organism>
<dbReference type="EMBL" id="JACBAE010001374">
    <property type="protein sequence ID" value="KAF7160160.1"/>
    <property type="molecule type" value="Genomic_DNA"/>
</dbReference>
<dbReference type="Proteomes" id="UP000654922">
    <property type="component" value="Unassembled WGS sequence"/>
</dbReference>
<reference evidence="1" key="1">
    <citation type="submission" date="2020-06" db="EMBL/GenBank/DDBJ databases">
        <title>Draft genome sequences of strains closely related to Aspergillus parafelis and Aspergillus hiratsukae.</title>
        <authorList>
            <person name="Dos Santos R.A.C."/>
            <person name="Rivero-Menendez O."/>
            <person name="Steenwyk J.L."/>
            <person name="Mead M.E."/>
            <person name="Goldman G.H."/>
            <person name="Alastruey-Izquierdo A."/>
            <person name="Rokas A."/>
        </authorList>
    </citation>
    <scope>NUCLEOTIDE SEQUENCE</scope>
    <source>
        <strain evidence="1">CNM-CM5623</strain>
    </source>
</reference>
<name>A0A8H6UR06_9EURO</name>
<protein>
    <submittedName>
        <fullName evidence="1">Uncharacterized protein</fullName>
    </submittedName>
</protein>
<accession>A0A8H6UR06</accession>
<proteinExistence type="predicted"/>
<evidence type="ECO:0000313" key="1">
    <source>
        <dbReference type="EMBL" id="KAF7160160.1"/>
    </source>
</evidence>